<name>M1DEF9_SOLTU</name>
<sequence length="102" mass="11438">MARIIIGQGSEDLDITTTRANARRIEGDNVAQKGPPQAPPQAPIDPLDKNVTNEEFSVPAIVRKTKVKTEMGIQRITDLLRHGYPDRLKSQTLRTTKFEMKI</sequence>
<feature type="region of interest" description="Disordered" evidence="1">
    <location>
        <begin position="24"/>
        <end position="46"/>
    </location>
</feature>
<keyword evidence="3" id="KW-1185">Reference proteome</keyword>
<evidence type="ECO:0000313" key="2">
    <source>
        <dbReference type="EnsemblPlants" id="PGSC0003DMT400087737"/>
    </source>
</evidence>
<evidence type="ECO:0000313" key="3">
    <source>
        <dbReference type="Proteomes" id="UP000011115"/>
    </source>
</evidence>
<dbReference type="EnsemblPlants" id="PGSC0003DMT400087737">
    <property type="protein sequence ID" value="PGSC0003DMT400087737"/>
    <property type="gene ID" value="PGSC0003DMG400037308"/>
</dbReference>
<protein>
    <submittedName>
        <fullName evidence="2">Uncharacterized protein</fullName>
    </submittedName>
</protein>
<dbReference type="AlphaFoldDB" id="M1DEF9"/>
<reference evidence="2" key="2">
    <citation type="submission" date="2015-06" db="UniProtKB">
        <authorList>
            <consortium name="EnsemblPlants"/>
        </authorList>
    </citation>
    <scope>IDENTIFICATION</scope>
    <source>
        <strain evidence="2">DM1-3 516 R44</strain>
    </source>
</reference>
<dbReference type="InParanoid" id="M1DEF9"/>
<evidence type="ECO:0000256" key="1">
    <source>
        <dbReference type="SAM" id="MobiDB-lite"/>
    </source>
</evidence>
<dbReference type="Proteomes" id="UP000011115">
    <property type="component" value="Unassembled WGS sequence"/>
</dbReference>
<dbReference type="Gramene" id="PGSC0003DMT400087737">
    <property type="protein sequence ID" value="PGSC0003DMT400087737"/>
    <property type="gene ID" value="PGSC0003DMG400037308"/>
</dbReference>
<dbReference type="PaxDb" id="4113-PGSC0003DMT400087737"/>
<reference evidence="3" key="1">
    <citation type="journal article" date="2011" name="Nature">
        <title>Genome sequence and analysis of the tuber crop potato.</title>
        <authorList>
            <consortium name="The Potato Genome Sequencing Consortium"/>
        </authorList>
    </citation>
    <scope>NUCLEOTIDE SEQUENCE [LARGE SCALE GENOMIC DNA]</scope>
    <source>
        <strain evidence="3">cv. DM1-3 516 R44</strain>
    </source>
</reference>
<dbReference type="HOGENOM" id="CLU_2282458_0_0_1"/>
<proteinExistence type="predicted"/>
<organism evidence="2 3">
    <name type="scientific">Solanum tuberosum</name>
    <name type="common">Potato</name>
    <dbReference type="NCBI Taxonomy" id="4113"/>
    <lineage>
        <taxon>Eukaryota</taxon>
        <taxon>Viridiplantae</taxon>
        <taxon>Streptophyta</taxon>
        <taxon>Embryophyta</taxon>
        <taxon>Tracheophyta</taxon>
        <taxon>Spermatophyta</taxon>
        <taxon>Magnoliopsida</taxon>
        <taxon>eudicotyledons</taxon>
        <taxon>Gunneridae</taxon>
        <taxon>Pentapetalae</taxon>
        <taxon>asterids</taxon>
        <taxon>lamiids</taxon>
        <taxon>Solanales</taxon>
        <taxon>Solanaceae</taxon>
        <taxon>Solanoideae</taxon>
        <taxon>Solaneae</taxon>
        <taxon>Solanum</taxon>
    </lineage>
</organism>
<accession>M1DEF9</accession>